<accession>A0A423IKU2</accession>
<dbReference type="Proteomes" id="UP000283260">
    <property type="component" value="Unassembled WGS sequence"/>
</dbReference>
<proteinExistence type="predicted"/>
<dbReference type="Pfam" id="PF13930">
    <property type="entry name" value="Endonuclea_NS_2"/>
    <property type="match status" value="1"/>
</dbReference>
<feature type="domain" description="Type VII secretion system protein EssD-like" evidence="1">
    <location>
        <begin position="5"/>
        <end position="54"/>
    </location>
</feature>
<gene>
    <name evidence="2" type="ORF">BK661_26955</name>
</gene>
<dbReference type="EMBL" id="MOBL01000045">
    <property type="protein sequence ID" value="RON26049.1"/>
    <property type="molecule type" value="Genomic_DNA"/>
</dbReference>
<evidence type="ECO:0000313" key="2">
    <source>
        <dbReference type="EMBL" id="RON26049.1"/>
    </source>
</evidence>
<evidence type="ECO:0000259" key="1">
    <source>
        <dbReference type="Pfam" id="PF13930"/>
    </source>
</evidence>
<dbReference type="RefSeq" id="WP_123501430.1">
    <property type="nucleotide sequence ID" value="NZ_MOBL01000045.1"/>
</dbReference>
<dbReference type="AlphaFoldDB" id="A0A423IKU2"/>
<sequence length="71" mass="8049">MNNRKSNLNKGTWKSMENAWVKAVDEGKKVKVKIEPVFGGQGMRPDRFVISYSINRGRPVTIDFKNAPRGV</sequence>
<name>A0A423IKU2_9PSED</name>
<dbReference type="InterPro" id="IPR044927">
    <property type="entry name" value="Endonuclea_NS_2"/>
</dbReference>
<evidence type="ECO:0000313" key="3">
    <source>
        <dbReference type="Proteomes" id="UP000283260"/>
    </source>
</evidence>
<reference evidence="2 3" key="1">
    <citation type="submission" date="2016-10" db="EMBL/GenBank/DDBJ databases">
        <title>Comparative genome analysis of multiple Pseudomonas spp. focuses on biocontrol and plant growth promoting traits.</title>
        <authorList>
            <person name="Tao X.-Y."/>
            <person name="Taylor C.G."/>
        </authorList>
    </citation>
    <scope>NUCLEOTIDE SEQUENCE [LARGE SCALE GENOMIC DNA]</scope>
    <source>
        <strain evidence="2 3">94G2</strain>
    </source>
</reference>
<protein>
    <submittedName>
        <fullName evidence="2">Transposase</fullName>
    </submittedName>
</protein>
<comment type="caution">
    <text evidence="2">The sequence shown here is derived from an EMBL/GenBank/DDBJ whole genome shotgun (WGS) entry which is preliminary data.</text>
</comment>
<organism evidence="2 3">
    <name type="scientific">Pseudomonas frederiksbergensis</name>
    <dbReference type="NCBI Taxonomy" id="104087"/>
    <lineage>
        <taxon>Bacteria</taxon>
        <taxon>Pseudomonadati</taxon>
        <taxon>Pseudomonadota</taxon>
        <taxon>Gammaproteobacteria</taxon>
        <taxon>Pseudomonadales</taxon>
        <taxon>Pseudomonadaceae</taxon>
        <taxon>Pseudomonas</taxon>
    </lineage>
</organism>